<dbReference type="SUPFAM" id="SSF53335">
    <property type="entry name" value="S-adenosyl-L-methionine-dependent methyltransferases"/>
    <property type="match status" value="1"/>
</dbReference>
<dbReference type="Gene3D" id="3.40.50.150">
    <property type="entry name" value="Vaccinia Virus protein VP39"/>
    <property type="match status" value="1"/>
</dbReference>
<comment type="caution">
    <text evidence="2">The sequence shown here is derived from an EMBL/GenBank/DDBJ whole genome shotgun (WGS) entry which is preliminary data.</text>
</comment>
<dbReference type="OrthoDB" id="9795634at2"/>
<feature type="domain" description="Methyltransferase type 11" evidence="1">
    <location>
        <begin position="44"/>
        <end position="135"/>
    </location>
</feature>
<dbReference type="Pfam" id="PF08241">
    <property type="entry name" value="Methyltransf_11"/>
    <property type="match status" value="1"/>
</dbReference>
<name>A0A4V3WTE9_9MICO</name>
<dbReference type="EMBL" id="SSSM01000003">
    <property type="protein sequence ID" value="THG31697.1"/>
    <property type="molecule type" value="Genomic_DNA"/>
</dbReference>
<accession>A0A4V3WTE9</accession>
<dbReference type="GO" id="GO:0008757">
    <property type="term" value="F:S-adenosylmethionine-dependent methyltransferase activity"/>
    <property type="evidence" value="ECO:0007669"/>
    <property type="project" value="InterPro"/>
</dbReference>
<evidence type="ECO:0000313" key="3">
    <source>
        <dbReference type="Proteomes" id="UP000309133"/>
    </source>
</evidence>
<keyword evidence="2" id="KW-0808">Transferase</keyword>
<sequence>MNGAEPDRWSDVAADWSRLWGDHPRAAWQAIATAARIDADVHVLDVGCGSGEFLRFAASLGARVSGVDPAVGMLELARRAAPDADLSAAGWESLPFDDGSIDVVVAINALQFADDLDAALAEVERVLRPGGRIAIANWAEAERNDIERIEQALAEADGEEPLPDDDLRLPGGLDRLLGSAWPILGSGIVEAVWTPADDADLLLGVLLGEDEAGLVERGPTVLAAAARFRRPDGSYRVVDAFRWVVAGGQ</sequence>
<reference evidence="2 3" key="1">
    <citation type="submission" date="2019-04" db="EMBL/GenBank/DDBJ databases">
        <authorList>
            <person name="Jiang L."/>
        </authorList>
    </citation>
    <scope>NUCLEOTIDE SEQUENCE [LARGE SCALE GENOMIC DNA]</scope>
    <source>
        <strain evidence="2 3">YIM 131853</strain>
    </source>
</reference>
<dbReference type="Proteomes" id="UP000309133">
    <property type="component" value="Unassembled WGS sequence"/>
</dbReference>
<proteinExistence type="predicted"/>
<dbReference type="PANTHER" id="PTHR42912:SF93">
    <property type="entry name" value="N6-ADENOSINE-METHYLTRANSFERASE TMT1A"/>
    <property type="match status" value="1"/>
</dbReference>
<evidence type="ECO:0000259" key="1">
    <source>
        <dbReference type="Pfam" id="PF08241"/>
    </source>
</evidence>
<dbReference type="PANTHER" id="PTHR42912">
    <property type="entry name" value="METHYLTRANSFERASE"/>
    <property type="match status" value="1"/>
</dbReference>
<dbReference type="InterPro" id="IPR050508">
    <property type="entry name" value="Methyltransf_Superfamily"/>
</dbReference>
<keyword evidence="2" id="KW-0489">Methyltransferase</keyword>
<dbReference type="RefSeq" id="WP_136426817.1">
    <property type="nucleotide sequence ID" value="NZ_SSSM01000003.1"/>
</dbReference>
<dbReference type="InterPro" id="IPR029063">
    <property type="entry name" value="SAM-dependent_MTases_sf"/>
</dbReference>
<gene>
    <name evidence="2" type="ORF">E6C64_06415</name>
</gene>
<organism evidence="2 3">
    <name type="scientific">Naasia lichenicola</name>
    <dbReference type="NCBI Taxonomy" id="2565933"/>
    <lineage>
        <taxon>Bacteria</taxon>
        <taxon>Bacillati</taxon>
        <taxon>Actinomycetota</taxon>
        <taxon>Actinomycetes</taxon>
        <taxon>Micrococcales</taxon>
        <taxon>Microbacteriaceae</taxon>
        <taxon>Naasia</taxon>
    </lineage>
</organism>
<evidence type="ECO:0000313" key="2">
    <source>
        <dbReference type="EMBL" id="THG31697.1"/>
    </source>
</evidence>
<keyword evidence="3" id="KW-1185">Reference proteome</keyword>
<dbReference type="CDD" id="cd02440">
    <property type="entry name" value="AdoMet_MTases"/>
    <property type="match status" value="1"/>
</dbReference>
<dbReference type="InterPro" id="IPR013216">
    <property type="entry name" value="Methyltransf_11"/>
</dbReference>
<dbReference type="AlphaFoldDB" id="A0A4V3WTE9"/>
<dbReference type="GO" id="GO:0032259">
    <property type="term" value="P:methylation"/>
    <property type="evidence" value="ECO:0007669"/>
    <property type="project" value="UniProtKB-KW"/>
</dbReference>
<protein>
    <submittedName>
        <fullName evidence="2">Class I SAM-dependent methyltransferase</fullName>
    </submittedName>
</protein>